<comment type="caution">
    <text evidence="3">The sequence shown here is derived from an EMBL/GenBank/DDBJ whole genome shotgun (WGS) entry which is preliminary data.</text>
</comment>
<dbReference type="AlphaFoldDB" id="A0AAV7QTG3"/>
<evidence type="ECO:0000256" key="1">
    <source>
        <dbReference type="SAM" id="MobiDB-lite"/>
    </source>
</evidence>
<proteinExistence type="predicted"/>
<evidence type="ECO:0000313" key="3">
    <source>
        <dbReference type="EMBL" id="KAJ1142450.1"/>
    </source>
</evidence>
<organism evidence="3 4">
    <name type="scientific">Pleurodeles waltl</name>
    <name type="common">Iberian ribbed newt</name>
    <dbReference type="NCBI Taxonomy" id="8319"/>
    <lineage>
        <taxon>Eukaryota</taxon>
        <taxon>Metazoa</taxon>
        <taxon>Chordata</taxon>
        <taxon>Craniata</taxon>
        <taxon>Vertebrata</taxon>
        <taxon>Euteleostomi</taxon>
        <taxon>Amphibia</taxon>
        <taxon>Batrachia</taxon>
        <taxon>Caudata</taxon>
        <taxon>Salamandroidea</taxon>
        <taxon>Salamandridae</taxon>
        <taxon>Pleurodelinae</taxon>
        <taxon>Pleurodeles</taxon>
    </lineage>
</organism>
<evidence type="ECO:0000313" key="4">
    <source>
        <dbReference type="Proteomes" id="UP001066276"/>
    </source>
</evidence>
<feature type="chain" id="PRO_5043809714" evidence="2">
    <location>
        <begin position="24"/>
        <end position="314"/>
    </location>
</feature>
<dbReference type="EMBL" id="JANPWB010000010">
    <property type="protein sequence ID" value="KAJ1142450.1"/>
    <property type="molecule type" value="Genomic_DNA"/>
</dbReference>
<protein>
    <submittedName>
        <fullName evidence="3">Uncharacterized protein</fullName>
    </submittedName>
</protein>
<gene>
    <name evidence="3" type="ORF">NDU88_008775</name>
</gene>
<feature type="region of interest" description="Disordered" evidence="1">
    <location>
        <begin position="148"/>
        <end position="179"/>
    </location>
</feature>
<feature type="signal peptide" evidence="2">
    <location>
        <begin position="1"/>
        <end position="23"/>
    </location>
</feature>
<keyword evidence="2" id="KW-0732">Signal</keyword>
<keyword evidence="4" id="KW-1185">Reference proteome</keyword>
<accession>A0AAV7QTG3</accession>
<name>A0AAV7QTG3_PLEWA</name>
<reference evidence="3" key="1">
    <citation type="journal article" date="2022" name="bioRxiv">
        <title>Sequencing and chromosome-scale assembly of the giantPleurodeles waltlgenome.</title>
        <authorList>
            <person name="Brown T."/>
            <person name="Elewa A."/>
            <person name="Iarovenko S."/>
            <person name="Subramanian E."/>
            <person name="Araus A.J."/>
            <person name="Petzold A."/>
            <person name="Susuki M."/>
            <person name="Suzuki K.-i.T."/>
            <person name="Hayashi T."/>
            <person name="Toyoda A."/>
            <person name="Oliveira C."/>
            <person name="Osipova E."/>
            <person name="Leigh N.D."/>
            <person name="Simon A."/>
            <person name="Yun M.H."/>
        </authorList>
    </citation>
    <scope>NUCLEOTIDE SEQUENCE</scope>
    <source>
        <strain evidence="3">20211129_DDA</strain>
        <tissue evidence="3">Liver</tissue>
    </source>
</reference>
<sequence>MVVPTPDQVLMIILADVLQALSALSSPSATQGVNASPASLPLEIMGYSTHSVQSFFATEVPHDVTVQLVLTAATQAQSIAPLPMALTPQTPTQDATAQALLSVVHRFSTLDSPSAPVPPTAPWAPADTVKNALAELKRQITAVAAARLNGPSGTGNKGSGDTLSPGVQAPSTTNGDTGNGEAVGIGHWAPVLTILAASPVWVPLETEVADRMADETVRAALELLRQASRMDLVRARKASECVAAAVTACSPPRAGSSGVQVRGVGRGAGGPGIESEVWAGRWVWESRGLPLGRGALGLRVREGERPAVAGEARL</sequence>
<dbReference type="Proteomes" id="UP001066276">
    <property type="component" value="Chromosome 6"/>
</dbReference>
<evidence type="ECO:0000256" key="2">
    <source>
        <dbReference type="SAM" id="SignalP"/>
    </source>
</evidence>